<name>A0ACD1GGS4_9EURO</name>
<dbReference type="Proteomes" id="UP000249057">
    <property type="component" value="Unassembled WGS sequence"/>
</dbReference>
<sequence>MDTRVGRATATSNHRRSNHNPAHSNIDSTKTDVESQSKQLEAKRRSLCQKVDTTGVLTLFLGPPVLLLAVTFLVLFWWESMKAINGGDPEVYWFRIVDADWATRLITICTTAIRTVVSFQAGLATAMVAGVVLETKGIPLLQGPLYSILRAVKAAPSSLFTATDLRPHLPPFILTLVVAEVLVTAASQFLSTIYLSDFTSSTFTQSNNSTNVSLLDTEYNTASGWWTMRPAASWTFAELSEPFKEGSNFHDTGHTYRALLPFEGEEQRTKLRRYQGPAPVMDQRVICAAPPLTIVVGLNSSSDNSEPTISWDRATNSYNTEAARRQLGASRTRESLASRGVLSLEPRSQWGTVLPLNDSASGDTDLPAFFLAVDVSLPTLMMSTTNYTYSPGVLLAEDGTGFYSGSAENTHIEMFQDTLNTTASPALAVQVVLARIFQMAYYEQLVKMAGTTTVSTGFSVSSSIPSQWTGFIIGTTLIATHVVIVTIITVQFARHTKSTIIGNYWQTVSQVVSNETRPILEQADTMDDAEVKRWAKRNLQNLKAHRAKARFIMYRWPYIPFRP</sequence>
<keyword evidence="2" id="KW-1185">Reference proteome</keyword>
<dbReference type="EMBL" id="KZ825325">
    <property type="protein sequence ID" value="RAH48319.1"/>
    <property type="molecule type" value="Genomic_DNA"/>
</dbReference>
<protein>
    <submittedName>
        <fullName evidence="1">Uncharacterized protein</fullName>
    </submittedName>
</protein>
<evidence type="ECO:0000313" key="1">
    <source>
        <dbReference type="EMBL" id="RAH48319.1"/>
    </source>
</evidence>
<evidence type="ECO:0000313" key="2">
    <source>
        <dbReference type="Proteomes" id="UP000249057"/>
    </source>
</evidence>
<proteinExistence type="predicted"/>
<organism evidence="1 2">
    <name type="scientific">Aspergillus brunneoviolaceus CBS 621.78</name>
    <dbReference type="NCBI Taxonomy" id="1450534"/>
    <lineage>
        <taxon>Eukaryota</taxon>
        <taxon>Fungi</taxon>
        <taxon>Dikarya</taxon>
        <taxon>Ascomycota</taxon>
        <taxon>Pezizomycotina</taxon>
        <taxon>Eurotiomycetes</taxon>
        <taxon>Eurotiomycetidae</taxon>
        <taxon>Eurotiales</taxon>
        <taxon>Aspergillaceae</taxon>
        <taxon>Aspergillus</taxon>
        <taxon>Aspergillus subgen. Circumdati</taxon>
    </lineage>
</organism>
<accession>A0ACD1GGS4</accession>
<gene>
    <name evidence="1" type="ORF">BO95DRAFT_471921</name>
</gene>
<reference evidence="1" key="1">
    <citation type="submission" date="2018-02" db="EMBL/GenBank/DDBJ databases">
        <title>The genomes of Aspergillus section Nigri reveals drivers in fungal speciation.</title>
        <authorList>
            <consortium name="DOE Joint Genome Institute"/>
            <person name="Vesth T.C."/>
            <person name="Nybo J."/>
            <person name="Theobald S."/>
            <person name="Brandl J."/>
            <person name="Frisvad J.C."/>
            <person name="Nielsen K.F."/>
            <person name="Lyhne E.K."/>
            <person name="Kogle M.E."/>
            <person name="Kuo A."/>
            <person name="Riley R."/>
            <person name="Clum A."/>
            <person name="Nolan M."/>
            <person name="Lipzen A."/>
            <person name="Salamov A."/>
            <person name="Henrissat B."/>
            <person name="Wiebenga A."/>
            <person name="De vries R.P."/>
            <person name="Grigoriev I.V."/>
            <person name="Mortensen U.H."/>
            <person name="Andersen M.R."/>
            <person name="Baker S.E."/>
        </authorList>
    </citation>
    <scope>NUCLEOTIDE SEQUENCE</scope>
    <source>
        <strain evidence="1">CBS 621.78</strain>
    </source>
</reference>